<organism evidence="1 2">
    <name type="scientific">Sphagnum jensenii</name>
    <dbReference type="NCBI Taxonomy" id="128206"/>
    <lineage>
        <taxon>Eukaryota</taxon>
        <taxon>Viridiplantae</taxon>
        <taxon>Streptophyta</taxon>
        <taxon>Embryophyta</taxon>
        <taxon>Bryophyta</taxon>
        <taxon>Sphagnophytina</taxon>
        <taxon>Sphagnopsida</taxon>
        <taxon>Sphagnales</taxon>
        <taxon>Sphagnaceae</taxon>
        <taxon>Sphagnum</taxon>
    </lineage>
</organism>
<dbReference type="Proteomes" id="UP001497522">
    <property type="component" value="Chromosome 9"/>
</dbReference>
<evidence type="ECO:0000313" key="1">
    <source>
        <dbReference type="EMBL" id="CAK9882729.1"/>
    </source>
</evidence>
<reference evidence="1" key="1">
    <citation type="submission" date="2024-03" db="EMBL/GenBank/DDBJ databases">
        <authorList>
            <consortium name="ELIXIR-Norway"/>
            <consortium name="Elixir Norway"/>
        </authorList>
    </citation>
    <scope>NUCLEOTIDE SEQUENCE</scope>
</reference>
<dbReference type="EMBL" id="OZ023710">
    <property type="protein sequence ID" value="CAK9882729.1"/>
    <property type="molecule type" value="Genomic_DNA"/>
</dbReference>
<gene>
    <name evidence="1" type="ORF">CSSPJE1EN2_LOCUS23980</name>
</gene>
<proteinExistence type="predicted"/>
<name>A0ABP1C1K7_9BRYO</name>
<accession>A0ABP1C1K7</accession>
<keyword evidence="2" id="KW-1185">Reference proteome</keyword>
<sequence length="151" mass="16669">MRSNSLPSGHTDFNRCRPSLEENFLEGVLVAKVPSASFRPEVIEDKAMEDVEWLSKVSEAAGVVRKEPRRVILVPHGSFSKKHKRPGRDETSGSFPFVPYSFVNVPRALGHGALEKAMLGKFLGARITNFALRGDPHELESGANWEALVEG</sequence>
<evidence type="ECO:0000313" key="2">
    <source>
        <dbReference type="Proteomes" id="UP001497522"/>
    </source>
</evidence>
<protein>
    <submittedName>
        <fullName evidence="1">Uncharacterized protein</fullName>
    </submittedName>
</protein>